<dbReference type="SMART" id="SM00849">
    <property type="entry name" value="Lactamase_B"/>
    <property type="match status" value="1"/>
</dbReference>
<dbReference type="SUPFAM" id="SSF56281">
    <property type="entry name" value="Metallo-hydrolase/oxidoreductase"/>
    <property type="match status" value="1"/>
</dbReference>
<accession>A0A0S4M6Y3</accession>
<keyword evidence="1" id="KW-0479">Metal-binding</keyword>
<dbReference type="OrthoDB" id="9784009at2"/>
<keyword evidence="4" id="KW-1185">Reference proteome</keyword>
<protein>
    <submittedName>
        <fullName evidence="3">Putative membrane protein, metallo-beta-lactamase superfamily</fullName>
    </submittedName>
</protein>
<dbReference type="Proteomes" id="UP000198651">
    <property type="component" value="Chromosome I"/>
</dbReference>
<proteinExistence type="predicted"/>
<dbReference type="PANTHER" id="PTHR43084:SF1">
    <property type="entry name" value="PERSULFIDE DIOXYGENASE ETHE1, MITOCHONDRIAL"/>
    <property type="match status" value="1"/>
</dbReference>
<dbReference type="CDD" id="cd07724">
    <property type="entry name" value="POD-like_MBL-fold"/>
    <property type="match status" value="1"/>
</dbReference>
<dbReference type="Pfam" id="PF00753">
    <property type="entry name" value="Lactamase_B"/>
    <property type="match status" value="1"/>
</dbReference>
<feature type="domain" description="Metallo-beta-lactamase" evidence="2">
    <location>
        <begin position="13"/>
        <end position="203"/>
    </location>
</feature>
<evidence type="ECO:0000313" key="4">
    <source>
        <dbReference type="Proteomes" id="UP000198651"/>
    </source>
</evidence>
<sequence>MFSVETFFDEVTNSFTYVLSDPDTSEAVVIDPVLLYDNNRSQISAGVLEKVIDYITTNKLVINWILETHIHADHLTGSFFLRKMLGGKVAISNQIYKVVTSWAPKFGWNVDSKFLDGGFDIFLKDGDELSFGKHKIKVLSTSGHTPASSSYLIDDAIFVGDVLMMPDLGTARADFIGGSASDLYHSVQKIFSLPKNCRVFVGHDYPLGRDVACFATVEEHLRSNAMIRKETLENDFVNLRNKSDSGKSYPRLIFQAVQFNLKLGFSEPLLRGDSIFFLTIPVDNHLVAIK</sequence>
<dbReference type="STRING" id="1561003.Ark11_1099"/>
<dbReference type="GO" id="GO:0050313">
    <property type="term" value="F:sulfur dioxygenase activity"/>
    <property type="evidence" value="ECO:0007669"/>
    <property type="project" value="InterPro"/>
</dbReference>
<gene>
    <name evidence="3" type="ORF">Ark11_1099</name>
</gene>
<dbReference type="GO" id="GO:0046872">
    <property type="term" value="F:metal ion binding"/>
    <property type="evidence" value="ECO:0007669"/>
    <property type="project" value="UniProtKB-KW"/>
</dbReference>
<evidence type="ECO:0000313" key="3">
    <source>
        <dbReference type="EMBL" id="CUT17912.1"/>
    </source>
</evidence>
<evidence type="ECO:0000259" key="2">
    <source>
        <dbReference type="SMART" id="SM00849"/>
    </source>
</evidence>
<dbReference type="GO" id="GO:0006749">
    <property type="term" value="P:glutathione metabolic process"/>
    <property type="evidence" value="ECO:0007669"/>
    <property type="project" value="InterPro"/>
</dbReference>
<dbReference type="InterPro" id="IPR036866">
    <property type="entry name" value="RibonucZ/Hydroxyglut_hydro"/>
</dbReference>
<name>A0A0S4M6Y3_9BURK</name>
<dbReference type="GO" id="GO:0070813">
    <property type="term" value="P:hydrogen sulfide metabolic process"/>
    <property type="evidence" value="ECO:0007669"/>
    <property type="project" value="TreeGrafter"/>
</dbReference>
<dbReference type="Gene3D" id="3.60.15.10">
    <property type="entry name" value="Ribonuclease Z/Hydroxyacylglutathione hydrolase-like"/>
    <property type="match status" value="1"/>
</dbReference>
<dbReference type="InterPro" id="IPR051682">
    <property type="entry name" value="Mito_Persulfide_Diox"/>
</dbReference>
<organism evidence="3 4">
    <name type="scientific">Candidatus Ichthyocystis hellenicum</name>
    <dbReference type="NCBI Taxonomy" id="1561003"/>
    <lineage>
        <taxon>Bacteria</taxon>
        <taxon>Pseudomonadati</taxon>
        <taxon>Pseudomonadota</taxon>
        <taxon>Betaproteobacteria</taxon>
        <taxon>Burkholderiales</taxon>
        <taxon>Candidatus Ichthyocystis</taxon>
    </lineage>
</organism>
<evidence type="ECO:0000256" key="1">
    <source>
        <dbReference type="ARBA" id="ARBA00022723"/>
    </source>
</evidence>
<dbReference type="AlphaFoldDB" id="A0A0S4M6Y3"/>
<dbReference type="InterPro" id="IPR044528">
    <property type="entry name" value="POD-like_MBL-fold"/>
</dbReference>
<reference evidence="4" key="1">
    <citation type="submission" date="2015-11" db="EMBL/GenBank/DDBJ databases">
        <authorList>
            <person name="Seth-Smith H.M.B."/>
        </authorList>
    </citation>
    <scope>NUCLEOTIDE SEQUENCE [LARGE SCALE GENOMIC DNA]</scope>
    <source>
        <strain evidence="4">2013Ark11</strain>
    </source>
</reference>
<dbReference type="PANTHER" id="PTHR43084">
    <property type="entry name" value="PERSULFIDE DIOXYGENASE ETHE1"/>
    <property type="match status" value="1"/>
</dbReference>
<dbReference type="InterPro" id="IPR001279">
    <property type="entry name" value="Metallo-B-lactamas"/>
</dbReference>
<dbReference type="RefSeq" id="WP_092343846.1">
    <property type="nucleotide sequence ID" value="NZ_LN906597.1"/>
</dbReference>
<dbReference type="EMBL" id="LN906597">
    <property type="protein sequence ID" value="CUT17912.1"/>
    <property type="molecule type" value="Genomic_DNA"/>
</dbReference>